<evidence type="ECO:0000313" key="3">
    <source>
        <dbReference type="Proteomes" id="UP000235145"/>
    </source>
</evidence>
<dbReference type="AlphaFoldDB" id="A0A9R1XV12"/>
<protein>
    <submittedName>
        <fullName evidence="2">Uncharacterized protein</fullName>
    </submittedName>
</protein>
<sequence>MNSSGVEAQFIQGESNGGELNSPKAQDHHHNNQLPFLEVEKHEEDLSHNGSLKVRIFEKAANEEEGKIGIIDKRSKIGCVNESETLQYSNKQPLIAMQTTSWKGCCGILDLLSSSDR</sequence>
<evidence type="ECO:0000256" key="1">
    <source>
        <dbReference type="SAM" id="MobiDB-lite"/>
    </source>
</evidence>
<feature type="region of interest" description="Disordered" evidence="1">
    <location>
        <begin position="1"/>
        <end position="31"/>
    </location>
</feature>
<proteinExistence type="predicted"/>
<name>A0A9R1XV12_LACSA</name>
<dbReference type="EMBL" id="NBSK02000001">
    <property type="protein sequence ID" value="KAJ0226881.1"/>
    <property type="molecule type" value="Genomic_DNA"/>
</dbReference>
<reference evidence="2 3" key="1">
    <citation type="journal article" date="2017" name="Nat. Commun.">
        <title>Genome assembly with in vitro proximity ligation data and whole-genome triplication in lettuce.</title>
        <authorList>
            <person name="Reyes-Chin-Wo S."/>
            <person name="Wang Z."/>
            <person name="Yang X."/>
            <person name="Kozik A."/>
            <person name="Arikit S."/>
            <person name="Song C."/>
            <person name="Xia L."/>
            <person name="Froenicke L."/>
            <person name="Lavelle D.O."/>
            <person name="Truco M.J."/>
            <person name="Xia R."/>
            <person name="Zhu S."/>
            <person name="Xu C."/>
            <person name="Xu H."/>
            <person name="Xu X."/>
            <person name="Cox K."/>
            <person name="Korf I."/>
            <person name="Meyers B.C."/>
            <person name="Michelmore R.W."/>
        </authorList>
    </citation>
    <scope>NUCLEOTIDE SEQUENCE [LARGE SCALE GENOMIC DNA]</scope>
    <source>
        <strain evidence="3">cv. Salinas</strain>
        <tissue evidence="2">Seedlings</tissue>
    </source>
</reference>
<comment type="caution">
    <text evidence="2">The sequence shown here is derived from an EMBL/GenBank/DDBJ whole genome shotgun (WGS) entry which is preliminary data.</text>
</comment>
<dbReference type="Proteomes" id="UP000235145">
    <property type="component" value="Unassembled WGS sequence"/>
</dbReference>
<organism evidence="2 3">
    <name type="scientific">Lactuca sativa</name>
    <name type="common">Garden lettuce</name>
    <dbReference type="NCBI Taxonomy" id="4236"/>
    <lineage>
        <taxon>Eukaryota</taxon>
        <taxon>Viridiplantae</taxon>
        <taxon>Streptophyta</taxon>
        <taxon>Embryophyta</taxon>
        <taxon>Tracheophyta</taxon>
        <taxon>Spermatophyta</taxon>
        <taxon>Magnoliopsida</taxon>
        <taxon>eudicotyledons</taxon>
        <taxon>Gunneridae</taxon>
        <taxon>Pentapetalae</taxon>
        <taxon>asterids</taxon>
        <taxon>campanulids</taxon>
        <taxon>Asterales</taxon>
        <taxon>Asteraceae</taxon>
        <taxon>Cichorioideae</taxon>
        <taxon>Cichorieae</taxon>
        <taxon>Lactucinae</taxon>
        <taxon>Lactuca</taxon>
    </lineage>
</organism>
<dbReference type="PANTHER" id="PTHR37187">
    <property type="entry name" value="EXPRESSED PROTEIN"/>
    <property type="match status" value="1"/>
</dbReference>
<dbReference type="PANTHER" id="PTHR37187:SF7">
    <property type="entry name" value="EXPRESSED PROTEIN"/>
    <property type="match status" value="1"/>
</dbReference>
<keyword evidence="3" id="KW-1185">Reference proteome</keyword>
<gene>
    <name evidence="2" type="ORF">LSAT_V11C100044420</name>
</gene>
<accession>A0A9R1XV12</accession>
<evidence type="ECO:0000313" key="2">
    <source>
        <dbReference type="EMBL" id="KAJ0226881.1"/>
    </source>
</evidence>